<reference evidence="8 10" key="1">
    <citation type="submission" date="2014-10" db="EMBL/GenBank/DDBJ databases">
        <title>Draft genome of phytase producing Bacillus ginsengihumi strain M2.11.</title>
        <authorList>
            <person name="Toymentseva A."/>
            <person name="Boulygina E.A."/>
            <person name="Kazakov S.V."/>
            <person name="Kayumov I."/>
            <person name="Suleimanova A.D."/>
            <person name="Mardanova A.M."/>
            <person name="Maria S.N."/>
            <person name="Sergey M.Y."/>
            <person name="Sharipova M.R."/>
        </authorList>
    </citation>
    <scope>NUCLEOTIDE SEQUENCE [LARGE SCALE GENOMIC DNA]</scope>
    <source>
        <strain evidence="8 10">M2.11</strain>
    </source>
</reference>
<evidence type="ECO:0000259" key="7">
    <source>
        <dbReference type="Pfam" id="PF02683"/>
    </source>
</evidence>
<keyword evidence="3 6" id="KW-0812">Transmembrane</keyword>
<keyword evidence="11" id="KW-1185">Reference proteome</keyword>
<feature type="domain" description="Cytochrome C biogenesis protein transmembrane" evidence="7">
    <location>
        <begin position="6"/>
        <end position="188"/>
    </location>
</feature>
<feature type="transmembrane region" description="Helical" evidence="6">
    <location>
        <begin position="197"/>
        <end position="218"/>
    </location>
</feature>
<reference evidence="9 11" key="2">
    <citation type="submission" date="2020-02" db="EMBL/GenBank/DDBJ databases">
        <authorList>
            <person name="Feng H."/>
        </authorList>
    </citation>
    <scope>NUCLEOTIDE SEQUENCE [LARGE SCALE GENOMIC DNA]</scope>
    <source>
        <strain evidence="9 11">Gsoil 114</strain>
    </source>
</reference>
<dbReference type="Proteomes" id="UP000476934">
    <property type="component" value="Unassembled WGS sequence"/>
</dbReference>
<accession>A0A0A6VCS3</accession>
<dbReference type="EMBL" id="JAAIWK010000018">
    <property type="protein sequence ID" value="NEY20583.1"/>
    <property type="molecule type" value="Genomic_DNA"/>
</dbReference>
<evidence type="ECO:0000256" key="5">
    <source>
        <dbReference type="ARBA" id="ARBA00023136"/>
    </source>
</evidence>
<dbReference type="Proteomes" id="UP000030588">
    <property type="component" value="Unassembled WGS sequence"/>
</dbReference>
<feature type="transmembrane region" description="Helical" evidence="6">
    <location>
        <begin position="54"/>
        <end position="81"/>
    </location>
</feature>
<keyword evidence="4 6" id="KW-1133">Transmembrane helix</keyword>
<evidence type="ECO:0000256" key="1">
    <source>
        <dbReference type="ARBA" id="ARBA00004141"/>
    </source>
</evidence>
<feature type="transmembrane region" description="Helical" evidence="6">
    <location>
        <begin position="163"/>
        <end position="185"/>
    </location>
</feature>
<evidence type="ECO:0000313" key="8">
    <source>
        <dbReference type="EMBL" id="KHD85376.1"/>
    </source>
</evidence>
<comment type="similarity">
    <text evidence="2">Belongs to the DsbD family.</text>
</comment>
<evidence type="ECO:0000256" key="6">
    <source>
        <dbReference type="SAM" id="Phobius"/>
    </source>
</evidence>
<reference evidence="9 11" key="3">
    <citation type="submission" date="2020-03" db="EMBL/GenBank/DDBJ databases">
        <title>Bacillus aquiflavi sp. nov., isolated from yellow water of strong flavor Chinese baijiu in Yibin region of China.</title>
        <authorList>
            <person name="Xie J."/>
        </authorList>
    </citation>
    <scope>NUCLEOTIDE SEQUENCE [LARGE SCALE GENOMIC DNA]</scope>
    <source>
        <strain evidence="9 11">Gsoil 114</strain>
    </source>
</reference>
<evidence type="ECO:0000256" key="3">
    <source>
        <dbReference type="ARBA" id="ARBA00022692"/>
    </source>
</evidence>
<dbReference type="InterPro" id="IPR003834">
    <property type="entry name" value="Cyt_c_assmbl_TM_dom"/>
</dbReference>
<dbReference type="InterPro" id="IPR051790">
    <property type="entry name" value="Cytochrome_c-biogenesis_DsbD"/>
</dbReference>
<sequence length="235" mass="26210">MADINIAISFGAGVMSFISPCCLSLYPAFISYITGVSVNELNTENGRLHKRSMLHAFFFLVGFSIIFIALGFGTSFIGQWFKDYQDVIRQCGAVLLIVFGLMIAGVFKPSILMRDYRIHPKNRPVGYIGSMLIGIAYAAGWTPCTGPILASLIYLGMTNPSSASLYMFTYILGFSIPFLALSFFIGKLKWIRLYSNLVVKIGGYLMVVMGFFLFFNWMTIVTSYLSMLFDGFQGF</sequence>
<dbReference type="GO" id="GO:0016020">
    <property type="term" value="C:membrane"/>
    <property type="evidence" value="ECO:0007669"/>
    <property type="project" value="UniProtKB-SubCell"/>
</dbReference>
<dbReference type="EMBL" id="JRUN01000025">
    <property type="protein sequence ID" value="KHD85376.1"/>
    <property type="molecule type" value="Genomic_DNA"/>
</dbReference>
<keyword evidence="5 6" id="KW-0472">Membrane</keyword>
<dbReference type="STRING" id="363870.NG54_09755"/>
<organism evidence="8 10">
    <name type="scientific">Heyndrickxia ginsengihumi</name>
    <dbReference type="NCBI Taxonomy" id="363870"/>
    <lineage>
        <taxon>Bacteria</taxon>
        <taxon>Bacillati</taxon>
        <taxon>Bacillota</taxon>
        <taxon>Bacilli</taxon>
        <taxon>Bacillales</taxon>
        <taxon>Bacillaceae</taxon>
        <taxon>Heyndrickxia</taxon>
    </lineage>
</organism>
<feature type="transmembrane region" description="Helical" evidence="6">
    <location>
        <begin position="87"/>
        <end position="107"/>
    </location>
</feature>
<comment type="caution">
    <text evidence="8">The sequence shown here is derived from an EMBL/GenBank/DDBJ whole genome shotgun (WGS) entry which is preliminary data.</text>
</comment>
<dbReference type="PANTHER" id="PTHR31272:SF4">
    <property type="entry name" value="CYTOCHROME C-TYPE BIOGENESIS PROTEIN HI_1454-RELATED"/>
    <property type="match status" value="1"/>
</dbReference>
<evidence type="ECO:0000313" key="11">
    <source>
        <dbReference type="Proteomes" id="UP000476934"/>
    </source>
</evidence>
<evidence type="ECO:0000313" key="10">
    <source>
        <dbReference type="Proteomes" id="UP000030588"/>
    </source>
</evidence>
<dbReference type="RefSeq" id="WP_025729218.1">
    <property type="nucleotide sequence ID" value="NZ_JAAIWK010000018.1"/>
</dbReference>
<dbReference type="PANTHER" id="PTHR31272">
    <property type="entry name" value="CYTOCHROME C-TYPE BIOGENESIS PROTEIN HI_1454-RELATED"/>
    <property type="match status" value="1"/>
</dbReference>
<name>A0A0A6VCS3_9BACI</name>
<dbReference type="AlphaFoldDB" id="A0A0A6VCS3"/>
<comment type="subcellular location">
    <subcellularLocation>
        <location evidence="1">Membrane</location>
        <topology evidence="1">Multi-pass membrane protein</topology>
    </subcellularLocation>
</comment>
<dbReference type="OrthoDB" id="9803065at2"/>
<evidence type="ECO:0000256" key="4">
    <source>
        <dbReference type="ARBA" id="ARBA00022989"/>
    </source>
</evidence>
<protein>
    <submittedName>
        <fullName evidence="9">Cytochrome c biogenesis protein CcdA</fullName>
    </submittedName>
</protein>
<proteinExistence type="inferred from homology"/>
<feature type="transmembrane region" description="Helical" evidence="6">
    <location>
        <begin position="128"/>
        <end position="157"/>
    </location>
</feature>
<feature type="transmembrane region" description="Helical" evidence="6">
    <location>
        <begin position="6"/>
        <end position="33"/>
    </location>
</feature>
<dbReference type="GO" id="GO:0017004">
    <property type="term" value="P:cytochrome complex assembly"/>
    <property type="evidence" value="ECO:0007669"/>
    <property type="project" value="InterPro"/>
</dbReference>
<evidence type="ECO:0000256" key="2">
    <source>
        <dbReference type="ARBA" id="ARBA00006143"/>
    </source>
</evidence>
<gene>
    <name evidence="9" type="ORF">G4D61_11515</name>
    <name evidence="8" type="ORF">NG54_09755</name>
</gene>
<evidence type="ECO:0000313" key="9">
    <source>
        <dbReference type="EMBL" id="NEY20583.1"/>
    </source>
</evidence>
<dbReference type="Pfam" id="PF02683">
    <property type="entry name" value="DsbD_TM"/>
    <property type="match status" value="1"/>
</dbReference>